<evidence type="ECO:0000313" key="2">
    <source>
        <dbReference type="EMBL" id="SUV45505.1"/>
    </source>
</evidence>
<organism evidence="2 3">
    <name type="scientific">Bartonella doshiae</name>
    <dbReference type="NCBI Taxonomy" id="33044"/>
    <lineage>
        <taxon>Bacteria</taxon>
        <taxon>Pseudomonadati</taxon>
        <taxon>Pseudomonadota</taxon>
        <taxon>Alphaproteobacteria</taxon>
        <taxon>Hyphomicrobiales</taxon>
        <taxon>Bartonellaceae</taxon>
        <taxon>Bartonella</taxon>
    </lineage>
</organism>
<name>A0A380ZH55_BARDO</name>
<dbReference type="EMBL" id="UFTF01000001">
    <property type="protein sequence ID" value="SUV45505.1"/>
    <property type="molecule type" value="Genomic_DNA"/>
</dbReference>
<dbReference type="RefSeq" id="WP_004856615.1">
    <property type="nucleotide sequence ID" value="NZ_CACVBH010000001.1"/>
</dbReference>
<accession>A0A380ZH55</accession>
<sequence length="81" mass="9480">MAFFPFSIADINDPERIRVVIYASGRMGHLPLNALLTKIYTDFNHFNEKQTEGIKQISSRMDAFEEQLKNLQESFEKIKEQ</sequence>
<protein>
    <submittedName>
        <fullName evidence="2">Uncharacterized protein</fullName>
    </submittedName>
</protein>
<dbReference type="STRING" id="33044.GCA_900005695_01438"/>
<evidence type="ECO:0000313" key="3">
    <source>
        <dbReference type="Proteomes" id="UP000254950"/>
    </source>
</evidence>
<gene>
    <name evidence="2" type="ORF">NCTC12862_01249</name>
</gene>
<keyword evidence="1" id="KW-0175">Coiled coil</keyword>
<reference evidence="2 3" key="1">
    <citation type="submission" date="2018-06" db="EMBL/GenBank/DDBJ databases">
        <authorList>
            <consortium name="Pathogen Informatics"/>
            <person name="Doyle S."/>
        </authorList>
    </citation>
    <scope>NUCLEOTIDE SEQUENCE [LARGE SCALE GENOMIC DNA]</scope>
    <source>
        <strain evidence="2 3">NCTC12862</strain>
    </source>
</reference>
<dbReference type="AlphaFoldDB" id="A0A380ZH55"/>
<dbReference type="Proteomes" id="UP000254950">
    <property type="component" value="Unassembled WGS sequence"/>
</dbReference>
<evidence type="ECO:0000256" key="1">
    <source>
        <dbReference type="SAM" id="Coils"/>
    </source>
</evidence>
<proteinExistence type="predicted"/>
<feature type="coiled-coil region" evidence="1">
    <location>
        <begin position="54"/>
        <end position="81"/>
    </location>
</feature>
<dbReference type="OrthoDB" id="7924043at2"/>